<keyword evidence="1" id="KW-0175">Coiled coil</keyword>
<evidence type="ECO:0000313" key="6">
    <source>
        <dbReference type="Proteomes" id="UP000663829"/>
    </source>
</evidence>
<evidence type="ECO:0000313" key="4">
    <source>
        <dbReference type="EMBL" id="CAF3665688.1"/>
    </source>
</evidence>
<dbReference type="Proteomes" id="UP000677228">
    <property type="component" value="Unassembled WGS sequence"/>
</dbReference>
<dbReference type="Proteomes" id="UP000681722">
    <property type="component" value="Unassembled WGS sequence"/>
</dbReference>
<dbReference type="EMBL" id="CAJOBC010006493">
    <property type="protein sequence ID" value="CAF3900883.1"/>
    <property type="molecule type" value="Genomic_DNA"/>
</dbReference>
<proteinExistence type="predicted"/>
<dbReference type="OrthoDB" id="19132at2759"/>
<keyword evidence="6" id="KW-1185">Reference proteome</keyword>
<gene>
    <name evidence="3" type="ORF">GPM918_LOCUS20499</name>
    <name evidence="2" type="ORF">OVA965_LOCUS8673</name>
    <name evidence="5" type="ORF">SRO942_LOCUS20495</name>
    <name evidence="4" type="ORF">TMI583_LOCUS8669</name>
</gene>
<organism evidence="3 6">
    <name type="scientific">Didymodactylos carnosus</name>
    <dbReference type="NCBI Taxonomy" id="1234261"/>
    <lineage>
        <taxon>Eukaryota</taxon>
        <taxon>Metazoa</taxon>
        <taxon>Spiralia</taxon>
        <taxon>Gnathifera</taxon>
        <taxon>Rotifera</taxon>
        <taxon>Eurotatoria</taxon>
        <taxon>Bdelloidea</taxon>
        <taxon>Philodinida</taxon>
        <taxon>Philodinidae</taxon>
        <taxon>Didymodactylos</taxon>
    </lineage>
</organism>
<protein>
    <submittedName>
        <fullName evidence="3">Uncharacterized protein</fullName>
    </submittedName>
</protein>
<evidence type="ECO:0000256" key="1">
    <source>
        <dbReference type="SAM" id="Coils"/>
    </source>
</evidence>
<feature type="coiled-coil region" evidence="1">
    <location>
        <begin position="7"/>
        <end position="34"/>
    </location>
</feature>
<accession>A0A814RTH0</accession>
<dbReference type="Proteomes" id="UP000663829">
    <property type="component" value="Unassembled WGS sequence"/>
</dbReference>
<dbReference type="EMBL" id="CAJOBA010002963">
    <property type="protein sequence ID" value="CAF3665688.1"/>
    <property type="molecule type" value="Genomic_DNA"/>
</dbReference>
<dbReference type="Proteomes" id="UP000682733">
    <property type="component" value="Unassembled WGS sequence"/>
</dbReference>
<evidence type="ECO:0000313" key="3">
    <source>
        <dbReference type="EMBL" id="CAF1137187.1"/>
    </source>
</evidence>
<comment type="caution">
    <text evidence="3">The sequence shown here is derived from an EMBL/GenBank/DDBJ whole genome shotgun (WGS) entry which is preliminary data.</text>
</comment>
<evidence type="ECO:0000313" key="2">
    <source>
        <dbReference type="EMBL" id="CAF0882076.1"/>
    </source>
</evidence>
<dbReference type="EMBL" id="CAJNOQ010006494">
    <property type="protein sequence ID" value="CAF1137187.1"/>
    <property type="molecule type" value="Genomic_DNA"/>
</dbReference>
<evidence type="ECO:0000313" key="5">
    <source>
        <dbReference type="EMBL" id="CAF3900883.1"/>
    </source>
</evidence>
<dbReference type="EMBL" id="CAJNOK010002962">
    <property type="protein sequence ID" value="CAF0882076.1"/>
    <property type="molecule type" value="Genomic_DNA"/>
</dbReference>
<reference evidence="3" key="1">
    <citation type="submission" date="2021-02" db="EMBL/GenBank/DDBJ databases">
        <authorList>
            <person name="Nowell W R."/>
        </authorList>
    </citation>
    <scope>NUCLEOTIDE SEQUENCE</scope>
</reference>
<name>A0A814RTH0_9BILA</name>
<sequence length="229" mass="26426">MDGFKLIQKYTTNEKNYITRINNLEEAIKRLTIMTKENLRKIEHMKTEFQWDDATDTSHLVHILRLTAPQSNMYLSLMNHNIEQNIPYPFLAEHWTPVYNEPFDHPTTAEELGSLISQCKKEIIVAAAEKSTATVLALAACGPKDILQLNTKKNQPVQFGNVYWYLTPKFSFGFSPTPNINQSIIDTEDEQGDKRLSWFLDGFSGGYRAGTKKKLNDNRNWRKIILTLK</sequence>
<dbReference type="AlphaFoldDB" id="A0A814RTH0"/>